<evidence type="ECO:0000313" key="3">
    <source>
        <dbReference type="Proteomes" id="UP000507470"/>
    </source>
</evidence>
<protein>
    <submittedName>
        <fullName evidence="2">Uncharacterized protein</fullName>
    </submittedName>
</protein>
<keyword evidence="3" id="KW-1185">Reference proteome</keyword>
<sequence>MPVVSILNSLSEVEDKILEHELESTTKFITQRVSNSKHLNIRIEDVTSLEGHKVQWKDTQANDEPEICFDGIPYINVGWMTKECQNGPDRHKKKKAKYKKEKENDKEDHGYIKKTRRHIQDTKKLDCPARIRLRIIVKFQQFKLAGFCQPVDSKIIFKNKTYPTIEEGKRTVQEIQNGTSECLSAEISAQVKR</sequence>
<gene>
    <name evidence="2" type="ORF">MCOR_3916</name>
</gene>
<accession>A0A6J8A403</accession>
<dbReference type="AlphaFoldDB" id="A0A6J8A403"/>
<evidence type="ECO:0000313" key="2">
    <source>
        <dbReference type="EMBL" id="CAC5362002.1"/>
    </source>
</evidence>
<feature type="compositionally biased region" description="Basic residues" evidence="1">
    <location>
        <begin position="90"/>
        <end position="99"/>
    </location>
</feature>
<feature type="region of interest" description="Disordered" evidence="1">
    <location>
        <begin position="86"/>
        <end position="110"/>
    </location>
</feature>
<dbReference type="Pfam" id="PF15299">
    <property type="entry name" value="ALS2CR8"/>
    <property type="match status" value="1"/>
</dbReference>
<organism evidence="2 3">
    <name type="scientific">Mytilus coruscus</name>
    <name type="common">Sea mussel</name>
    <dbReference type="NCBI Taxonomy" id="42192"/>
    <lineage>
        <taxon>Eukaryota</taxon>
        <taxon>Metazoa</taxon>
        <taxon>Spiralia</taxon>
        <taxon>Lophotrochozoa</taxon>
        <taxon>Mollusca</taxon>
        <taxon>Bivalvia</taxon>
        <taxon>Autobranchia</taxon>
        <taxon>Pteriomorphia</taxon>
        <taxon>Mytilida</taxon>
        <taxon>Mytiloidea</taxon>
        <taxon>Mytilidae</taxon>
        <taxon>Mytilinae</taxon>
        <taxon>Mytilus</taxon>
    </lineage>
</organism>
<dbReference type="InterPro" id="IPR029309">
    <property type="entry name" value="CaRF"/>
</dbReference>
<feature type="compositionally biased region" description="Basic and acidic residues" evidence="1">
    <location>
        <begin position="100"/>
        <end position="110"/>
    </location>
</feature>
<dbReference type="PANTHER" id="PTHR47456">
    <property type="entry name" value="PHD-TYPE DOMAIN-CONTAINING PROTEIN"/>
    <property type="match status" value="1"/>
</dbReference>
<dbReference type="Proteomes" id="UP000507470">
    <property type="component" value="Unassembled WGS sequence"/>
</dbReference>
<name>A0A6J8A403_MYTCO</name>
<reference evidence="2 3" key="1">
    <citation type="submission" date="2020-06" db="EMBL/GenBank/DDBJ databases">
        <authorList>
            <person name="Li R."/>
            <person name="Bekaert M."/>
        </authorList>
    </citation>
    <scope>NUCLEOTIDE SEQUENCE [LARGE SCALE GENOMIC DNA]</scope>
    <source>
        <strain evidence="3">wild</strain>
    </source>
</reference>
<evidence type="ECO:0000256" key="1">
    <source>
        <dbReference type="SAM" id="MobiDB-lite"/>
    </source>
</evidence>
<dbReference type="PANTHER" id="PTHR47456:SF6">
    <property type="entry name" value="SI:DKEY-31C13.1"/>
    <property type="match status" value="1"/>
</dbReference>
<dbReference type="GO" id="GO:0003700">
    <property type="term" value="F:DNA-binding transcription factor activity"/>
    <property type="evidence" value="ECO:0007669"/>
    <property type="project" value="InterPro"/>
</dbReference>
<proteinExistence type="predicted"/>
<dbReference type="OrthoDB" id="6113703at2759"/>
<dbReference type="EMBL" id="CACVKT020000721">
    <property type="protein sequence ID" value="CAC5362002.1"/>
    <property type="molecule type" value="Genomic_DNA"/>
</dbReference>